<feature type="transmembrane region" description="Helical" evidence="3">
    <location>
        <begin position="1052"/>
        <end position="1076"/>
    </location>
</feature>
<name>A0A1R2D1A7_9CILI</name>
<gene>
    <name evidence="5" type="ORF">SteCoe_1701</name>
</gene>
<keyword evidence="3" id="KW-1133">Transmembrane helix</keyword>
<proteinExistence type="predicted"/>
<dbReference type="PANTHER" id="PTHR46093">
    <property type="entry name" value="ACYL-COA-BINDING DOMAIN-CONTAINING PROTEIN 5"/>
    <property type="match status" value="1"/>
</dbReference>
<keyword evidence="2" id="KW-0677">Repeat</keyword>
<dbReference type="EMBL" id="MPUH01000018">
    <property type="protein sequence ID" value="OMJ95006.1"/>
    <property type="molecule type" value="Genomic_DNA"/>
</dbReference>
<dbReference type="SUPFAM" id="SSF117281">
    <property type="entry name" value="Kelch motif"/>
    <property type="match status" value="2"/>
</dbReference>
<feature type="transmembrane region" description="Helical" evidence="3">
    <location>
        <begin position="745"/>
        <end position="766"/>
    </location>
</feature>
<feature type="domain" description="Tyrosine-protein kinase ephrin type A/B receptor-like" evidence="4">
    <location>
        <begin position="642"/>
        <end position="684"/>
    </location>
</feature>
<evidence type="ECO:0000313" key="5">
    <source>
        <dbReference type="EMBL" id="OMJ95006.1"/>
    </source>
</evidence>
<keyword evidence="3" id="KW-0812">Transmembrane</keyword>
<dbReference type="Pfam" id="PF24681">
    <property type="entry name" value="Kelch_KLHDC2_KLHL20_DRC7"/>
    <property type="match status" value="2"/>
</dbReference>
<evidence type="ECO:0000256" key="3">
    <source>
        <dbReference type="SAM" id="Phobius"/>
    </source>
</evidence>
<dbReference type="Proteomes" id="UP000187209">
    <property type="component" value="Unassembled WGS sequence"/>
</dbReference>
<dbReference type="InterPro" id="IPR015915">
    <property type="entry name" value="Kelch-typ_b-propeller"/>
</dbReference>
<accession>A0A1R2D1A7</accession>
<evidence type="ECO:0000256" key="1">
    <source>
        <dbReference type="ARBA" id="ARBA00022441"/>
    </source>
</evidence>
<dbReference type="InterPro" id="IPR009030">
    <property type="entry name" value="Growth_fac_rcpt_cys_sf"/>
</dbReference>
<dbReference type="Gene3D" id="2.120.10.80">
    <property type="entry name" value="Kelch-type beta propeller"/>
    <property type="match status" value="2"/>
</dbReference>
<reference evidence="5 6" key="1">
    <citation type="submission" date="2016-11" db="EMBL/GenBank/DDBJ databases">
        <title>The macronuclear genome of Stentor coeruleus: a giant cell with tiny introns.</title>
        <authorList>
            <person name="Slabodnick M."/>
            <person name="Ruby J.G."/>
            <person name="Reiff S.B."/>
            <person name="Swart E.C."/>
            <person name="Gosai S."/>
            <person name="Prabakaran S."/>
            <person name="Witkowska E."/>
            <person name="Larue G.E."/>
            <person name="Fisher S."/>
            <person name="Freeman R.M."/>
            <person name="Gunawardena J."/>
            <person name="Chu W."/>
            <person name="Stover N.A."/>
            <person name="Gregory B.D."/>
            <person name="Nowacki M."/>
            <person name="Derisi J."/>
            <person name="Roy S.W."/>
            <person name="Marshall W.F."/>
            <person name="Sood P."/>
        </authorList>
    </citation>
    <scope>NUCLEOTIDE SEQUENCE [LARGE SCALE GENOMIC DNA]</scope>
    <source>
        <strain evidence="5">WM001</strain>
    </source>
</reference>
<dbReference type="InterPro" id="IPR011641">
    <property type="entry name" value="Tyr-kin_ephrin_A/B_rcpt-like"/>
</dbReference>
<feature type="transmembrane region" description="Helical" evidence="3">
    <location>
        <begin position="797"/>
        <end position="817"/>
    </location>
</feature>
<keyword evidence="3" id="KW-0472">Membrane</keyword>
<comment type="caution">
    <text evidence="5">The sequence shown here is derived from an EMBL/GenBank/DDBJ whole genome shotgun (WGS) entry which is preliminary data.</text>
</comment>
<evidence type="ECO:0000313" key="6">
    <source>
        <dbReference type="Proteomes" id="UP000187209"/>
    </source>
</evidence>
<dbReference type="OrthoDB" id="288452at2759"/>
<dbReference type="SMART" id="SM01411">
    <property type="entry name" value="Ephrin_rec_like"/>
    <property type="match status" value="2"/>
</dbReference>
<dbReference type="Gene3D" id="2.10.50.10">
    <property type="entry name" value="Tumor Necrosis Factor Receptor, subunit A, domain 2"/>
    <property type="match status" value="1"/>
</dbReference>
<organism evidence="5 6">
    <name type="scientific">Stentor coeruleus</name>
    <dbReference type="NCBI Taxonomy" id="5963"/>
    <lineage>
        <taxon>Eukaryota</taxon>
        <taxon>Sar</taxon>
        <taxon>Alveolata</taxon>
        <taxon>Ciliophora</taxon>
        <taxon>Postciliodesmatophora</taxon>
        <taxon>Heterotrichea</taxon>
        <taxon>Heterotrichida</taxon>
        <taxon>Stentoridae</taxon>
        <taxon>Stentor</taxon>
    </lineage>
</organism>
<keyword evidence="6" id="KW-1185">Reference proteome</keyword>
<sequence>MIFASLKTIILASVIILASTIEYSHLPLSKLGPRARKFSSLAFNSENNTVFLFGGEGDNQNDDLWLYNTEVRKWEYLNVFSDTPGMKNIGKRYQAGIFFRNRNSELCVYGGRDDKKIYSDVFCYRLLTMSWVYQKTINTPGLLYKFAFCNYEDSGSEFFAVAGFSIFTSELEVYILDIKTWVWTRIPMDYDRVIMEVQFDLTQTQILMTYINGTLIIPIFSHDINSQFVVILNLSSLSMKKASNIIPNYLGGLPNPLSLSYINSTFIIIFESGLILHSTFSYTEFIWYSSATSFPTNQKASVSCYKNHCFSFGGIKDNILINSLEQWYIHDQYNITINILYDNYLSPQPRISHTMNTIHGDIIMFGGRDKTTFYNDLWKYNTKKGLWNTMKPEGYPPSPRADFGSDVEGDAFFIWGGEDQNGYKNDIFVYNGYNDVWNFIESKSNVLPSKRKNACIVAVMPVLYIFGGVDEDGPCEDLWAFHFSNLTYTKIKDIEPIEKPSCFLKDSSDLIIIGGNSVIYFSLRMLKKITSIIHIPIESTIIQMKDFYVFIGGLGFSKGSYSPLIQSYGLNEDFTLKLPEPLHKSASVYHSKSLYIFSGQGYTQSFYPIPSLSPNPRFAKLNLHDLCINKSCTISCSKGFSSQNQSCVICPEGTFWNYIDTIKCEPCAPGFFNPFQGGTSILQCYPCPEGTFSSKPGAKMCKICSPEDYCPVASISPIKNTHSPRQQTMDTEKIVFKNQYRPYPYWPLTYAILIGIIILSLLCVCIPKMRDKIRKIDIFSHYHNCKEGEYIKITKNILGAFVTLLYIACAVLIAGIISSCFILNNEEEIKSLIPTELLMGQQSKTNFKFDIYLKDFPSICEKFINQYDDLPYVDPDDQYPNKNKCNGNFELTVQGITKNKDQMRCLNIYQRTCHIIYECKGCQINKDASVEIDINERLVYTTGISVNLTFESDYRNENTQAFSEINIGKGKVLIGSEPSEFKFTLIPSYFYSETSNDAGYRGYYISQDVQTKPGSKNPIENMPFNFHVGIKISLAKMDNALVTHIRYRHSRIMILSLLIGALAGLFNLFGSSLSYFELWRLLKNKNNTQTRNFNYIRSQNEALSEMHFHELVVENSARNEENISPSK</sequence>
<keyword evidence="1" id="KW-0880">Kelch repeat</keyword>
<dbReference type="AlphaFoldDB" id="A0A1R2D1A7"/>
<protein>
    <recommendedName>
        <fullName evidence="4">Tyrosine-protein kinase ephrin type A/B receptor-like domain-containing protein</fullName>
    </recommendedName>
</protein>
<dbReference type="PANTHER" id="PTHR46093:SF18">
    <property type="entry name" value="FIBRONECTIN TYPE-III DOMAIN-CONTAINING PROTEIN"/>
    <property type="match status" value="1"/>
</dbReference>
<evidence type="ECO:0000259" key="4">
    <source>
        <dbReference type="Pfam" id="PF07699"/>
    </source>
</evidence>
<dbReference type="CDD" id="cd00185">
    <property type="entry name" value="TNFRSF"/>
    <property type="match status" value="1"/>
</dbReference>
<evidence type="ECO:0000256" key="2">
    <source>
        <dbReference type="ARBA" id="ARBA00022737"/>
    </source>
</evidence>
<dbReference type="SUPFAM" id="SSF57184">
    <property type="entry name" value="Growth factor receptor domain"/>
    <property type="match status" value="1"/>
</dbReference>
<dbReference type="Pfam" id="PF07699">
    <property type="entry name" value="Ephrin_rec_like"/>
    <property type="match status" value="1"/>
</dbReference>